<dbReference type="PANTHER" id="PTHR18964:SF149">
    <property type="entry name" value="BIFUNCTIONAL UDP-N-ACETYLGLUCOSAMINE 2-EPIMERASE_N-ACETYLMANNOSAMINE KINASE"/>
    <property type="match status" value="1"/>
</dbReference>
<dbReference type="Proteomes" id="UP001161406">
    <property type="component" value="Unassembled WGS sequence"/>
</dbReference>
<dbReference type="Gene3D" id="1.10.10.10">
    <property type="entry name" value="Winged helix-like DNA-binding domain superfamily/Winged helix DNA-binding domain"/>
    <property type="match status" value="1"/>
</dbReference>
<organism evidence="2 3">
    <name type="scientific">Devosia yakushimensis</name>
    <dbReference type="NCBI Taxonomy" id="470028"/>
    <lineage>
        <taxon>Bacteria</taxon>
        <taxon>Pseudomonadati</taxon>
        <taxon>Pseudomonadota</taxon>
        <taxon>Alphaproteobacteria</taxon>
        <taxon>Hyphomicrobiales</taxon>
        <taxon>Devosiaceae</taxon>
        <taxon>Devosia</taxon>
    </lineage>
</organism>
<reference evidence="2" key="2">
    <citation type="submission" date="2023-01" db="EMBL/GenBank/DDBJ databases">
        <title>Draft genome sequence of Devosia yakushimensis strain NBRC 103855.</title>
        <authorList>
            <person name="Sun Q."/>
            <person name="Mori K."/>
        </authorList>
    </citation>
    <scope>NUCLEOTIDE SEQUENCE</scope>
    <source>
        <strain evidence="2">NBRC 103855</strain>
    </source>
</reference>
<dbReference type="InterPro" id="IPR036388">
    <property type="entry name" value="WH-like_DNA-bd_sf"/>
</dbReference>
<dbReference type="Gene3D" id="3.30.420.40">
    <property type="match status" value="2"/>
</dbReference>
<accession>A0ABQ5UFZ4</accession>
<dbReference type="InterPro" id="IPR036390">
    <property type="entry name" value="WH_DNA-bd_sf"/>
</dbReference>
<gene>
    <name evidence="2" type="ORF">GCM10007913_26170</name>
</gene>
<comment type="similarity">
    <text evidence="1">Belongs to the ROK (NagC/XylR) family.</text>
</comment>
<dbReference type="InterPro" id="IPR000600">
    <property type="entry name" value="ROK"/>
</dbReference>
<dbReference type="Pfam" id="PF00480">
    <property type="entry name" value="ROK"/>
    <property type="match status" value="1"/>
</dbReference>
<keyword evidence="3" id="KW-1185">Reference proteome</keyword>
<dbReference type="RefSeq" id="WP_284391510.1">
    <property type="nucleotide sequence ID" value="NZ_BSNG01000001.1"/>
</dbReference>
<dbReference type="InterPro" id="IPR043129">
    <property type="entry name" value="ATPase_NBD"/>
</dbReference>
<evidence type="ECO:0000313" key="3">
    <source>
        <dbReference type="Proteomes" id="UP001161406"/>
    </source>
</evidence>
<dbReference type="EMBL" id="BSNG01000001">
    <property type="protein sequence ID" value="GLQ10685.1"/>
    <property type="molecule type" value="Genomic_DNA"/>
</dbReference>
<protein>
    <submittedName>
        <fullName evidence="2">Transcriptional regulator</fullName>
    </submittedName>
</protein>
<sequence length="405" mass="42774">MATPQSIRYLNELRALNVLFRGGGMSRADLARALGLNRSTTGNIIANLRADALVVERPEMERGPEVRTGRPGINIELNPAGGTFIGAEIGVDRITVVAIDLAANLLQRESIAFPTAEREPLEGIDAAVGLIQKVILGVADRQSIRGLCVSLPALLDRDGLVINALLLGWRNLPLRKLLIERLGDDFPVAVENDANAFGIAETYVNASVKTETIAFLLIESGVGGGIVIGGKLFRGSSGLAGEFGQIVLGGEGFYRGRTRPGHLESFVGKEAVLARYQWHGADPAADIDHLLAALQAGDPLALKTVEDWGQKLALGLTQVTSVLNPTSIVLGGSVAPIFKWAAADVTDAMQREFIEGFPLPQVQVSALGLEGPALGSALLMHQRMLSVDEKVLHPGEQGVAGATGT</sequence>
<dbReference type="SUPFAM" id="SSF46785">
    <property type="entry name" value="Winged helix' DNA-binding domain"/>
    <property type="match status" value="1"/>
</dbReference>
<reference evidence="2" key="1">
    <citation type="journal article" date="2014" name="Int. J. Syst. Evol. Microbiol.">
        <title>Complete genome of a new Firmicutes species belonging to the dominant human colonic microbiota ('Ruminococcus bicirculans') reveals two chromosomes and a selective capacity to utilize plant glucans.</title>
        <authorList>
            <consortium name="NISC Comparative Sequencing Program"/>
            <person name="Wegmann U."/>
            <person name="Louis P."/>
            <person name="Goesmann A."/>
            <person name="Henrissat B."/>
            <person name="Duncan S.H."/>
            <person name="Flint H.J."/>
        </authorList>
    </citation>
    <scope>NUCLEOTIDE SEQUENCE</scope>
    <source>
        <strain evidence="2">NBRC 103855</strain>
    </source>
</reference>
<evidence type="ECO:0000313" key="2">
    <source>
        <dbReference type="EMBL" id="GLQ10685.1"/>
    </source>
</evidence>
<proteinExistence type="inferred from homology"/>
<dbReference type="SUPFAM" id="SSF53067">
    <property type="entry name" value="Actin-like ATPase domain"/>
    <property type="match status" value="1"/>
</dbReference>
<dbReference type="PANTHER" id="PTHR18964">
    <property type="entry name" value="ROK (REPRESSOR, ORF, KINASE) FAMILY"/>
    <property type="match status" value="1"/>
</dbReference>
<comment type="caution">
    <text evidence="2">The sequence shown here is derived from an EMBL/GenBank/DDBJ whole genome shotgun (WGS) entry which is preliminary data.</text>
</comment>
<name>A0ABQ5UFZ4_9HYPH</name>
<evidence type="ECO:0000256" key="1">
    <source>
        <dbReference type="ARBA" id="ARBA00006479"/>
    </source>
</evidence>